<evidence type="ECO:0000256" key="3">
    <source>
        <dbReference type="ARBA" id="ARBA00022519"/>
    </source>
</evidence>
<keyword evidence="2" id="KW-1003">Cell membrane</keyword>
<keyword evidence="9" id="KW-1185">Reference proteome</keyword>
<keyword evidence="6 7" id="KW-0472">Membrane</keyword>
<gene>
    <name evidence="8" type="ordered locus">Mpe_A0039</name>
</gene>
<dbReference type="GO" id="GO:0005886">
    <property type="term" value="C:plasma membrane"/>
    <property type="evidence" value="ECO:0007669"/>
    <property type="project" value="UniProtKB-SubCell"/>
</dbReference>
<evidence type="ECO:0000313" key="8">
    <source>
        <dbReference type="EMBL" id="ABM93001.1"/>
    </source>
</evidence>
<sequence length="220" mass="23774">MLTAASAGLRVCHTCGQISRPAPPPLQSRCPRCDSELHVRQPASLARTWAFLIAAFILYVPANTLPVMRSSSLFGAQQDTIWSGIVFLWIDGSWFLAVLVFVASIVVPLAKLLVLSFLAVSVQLGSAARPVLRTRLYRGIEFVGRWSMLDIYVVTLLVGLVQLQSVAAISAGPGAVAFGAVVVLTMLASLSFDPRLIWDAADRPARAVRPAPHLDREWGA</sequence>
<evidence type="ECO:0000256" key="6">
    <source>
        <dbReference type="ARBA" id="ARBA00023136"/>
    </source>
</evidence>
<evidence type="ECO:0000313" key="9">
    <source>
        <dbReference type="Proteomes" id="UP000000366"/>
    </source>
</evidence>
<feature type="transmembrane region" description="Helical" evidence="7">
    <location>
        <begin position="109"/>
        <end position="128"/>
    </location>
</feature>
<evidence type="ECO:0000256" key="4">
    <source>
        <dbReference type="ARBA" id="ARBA00022692"/>
    </source>
</evidence>
<keyword evidence="3" id="KW-0997">Cell inner membrane</keyword>
<dbReference type="AlphaFoldDB" id="A2SBR2"/>
<comment type="subcellular location">
    <subcellularLocation>
        <location evidence="1">Cell inner membrane</location>
    </subcellularLocation>
</comment>
<protein>
    <submittedName>
        <fullName evidence="8">Putative paraquat-inducible protein</fullName>
    </submittedName>
</protein>
<dbReference type="STRING" id="420662.Mpe_A0039"/>
<dbReference type="EMBL" id="CP000555">
    <property type="protein sequence ID" value="ABM93001.1"/>
    <property type="molecule type" value="Genomic_DNA"/>
</dbReference>
<feature type="transmembrane region" description="Helical" evidence="7">
    <location>
        <begin position="175"/>
        <end position="192"/>
    </location>
</feature>
<dbReference type="Proteomes" id="UP000000366">
    <property type="component" value="Chromosome"/>
</dbReference>
<proteinExistence type="predicted"/>
<evidence type="ECO:0000256" key="1">
    <source>
        <dbReference type="ARBA" id="ARBA00004533"/>
    </source>
</evidence>
<feature type="transmembrane region" description="Helical" evidence="7">
    <location>
        <begin position="49"/>
        <end position="68"/>
    </location>
</feature>
<dbReference type="PANTHER" id="PTHR30462">
    <property type="entry name" value="INTERMEMBRANE TRANSPORT PROTEIN PQIB-RELATED"/>
    <property type="match status" value="1"/>
</dbReference>
<evidence type="ECO:0000256" key="7">
    <source>
        <dbReference type="SAM" id="Phobius"/>
    </source>
</evidence>
<dbReference type="HOGENOM" id="CLU_041903_2_0_4"/>
<name>A2SBR2_METPP</name>
<dbReference type="Pfam" id="PF04403">
    <property type="entry name" value="PqiA"/>
    <property type="match status" value="1"/>
</dbReference>
<feature type="transmembrane region" description="Helical" evidence="7">
    <location>
        <begin position="149"/>
        <end position="169"/>
    </location>
</feature>
<dbReference type="eggNOG" id="COG2995">
    <property type="taxonomic scope" value="Bacteria"/>
</dbReference>
<organism evidence="8 9">
    <name type="scientific">Methylibium petroleiphilum (strain ATCC BAA-1232 / LMG 22953 / PM1)</name>
    <dbReference type="NCBI Taxonomy" id="420662"/>
    <lineage>
        <taxon>Bacteria</taxon>
        <taxon>Pseudomonadati</taxon>
        <taxon>Pseudomonadota</taxon>
        <taxon>Betaproteobacteria</taxon>
        <taxon>Burkholderiales</taxon>
        <taxon>Sphaerotilaceae</taxon>
        <taxon>Methylibium</taxon>
    </lineage>
</organism>
<evidence type="ECO:0000256" key="2">
    <source>
        <dbReference type="ARBA" id="ARBA00022475"/>
    </source>
</evidence>
<keyword evidence="4 7" id="KW-0812">Transmembrane</keyword>
<dbReference type="KEGG" id="mpt:Mpe_A0039"/>
<dbReference type="InterPro" id="IPR051800">
    <property type="entry name" value="PqiA-PqiB_transport"/>
</dbReference>
<keyword evidence="5 7" id="KW-1133">Transmembrane helix</keyword>
<evidence type="ECO:0000256" key="5">
    <source>
        <dbReference type="ARBA" id="ARBA00022989"/>
    </source>
</evidence>
<accession>A2SBR2</accession>
<dbReference type="PANTHER" id="PTHR30462:SF3">
    <property type="entry name" value="INTERMEMBRANE TRANSPORT PROTEIN PQIA"/>
    <property type="match status" value="1"/>
</dbReference>
<dbReference type="InterPro" id="IPR007498">
    <property type="entry name" value="PqiA-like"/>
</dbReference>
<feature type="transmembrane region" description="Helical" evidence="7">
    <location>
        <begin position="80"/>
        <end position="103"/>
    </location>
</feature>
<reference evidence="8 9" key="1">
    <citation type="journal article" date="2007" name="J. Bacteriol.">
        <title>Whole-genome analysis of the methyl tert-butyl ether-degrading beta-proteobacterium Methylibium petroleiphilum PM1.</title>
        <authorList>
            <person name="Kane S.R."/>
            <person name="Chakicherla A.Y."/>
            <person name="Chain P.S.G."/>
            <person name="Schmidt R."/>
            <person name="Shin M.W."/>
            <person name="Legler T.C."/>
            <person name="Scow K.M."/>
            <person name="Larimer F.W."/>
            <person name="Lucas S.M."/>
            <person name="Richardson P.M."/>
            <person name="Hristova K.R."/>
        </authorList>
    </citation>
    <scope>NUCLEOTIDE SEQUENCE [LARGE SCALE GENOMIC DNA]</scope>
    <source>
        <strain evidence="9">ATCC BAA-1232 / LMG 22953 / PM1</strain>
    </source>
</reference>